<dbReference type="AlphaFoldDB" id="A0A0L6UWN9"/>
<dbReference type="VEuPathDB" id="FungiDB:VP01_362g22"/>
<evidence type="ECO:0000313" key="1">
    <source>
        <dbReference type="EMBL" id="KNZ52280.1"/>
    </source>
</evidence>
<accession>A0A0L6UWN9</accession>
<gene>
    <name evidence="1" type="ORF">VP01_362g22</name>
</gene>
<evidence type="ECO:0000313" key="2">
    <source>
        <dbReference type="Proteomes" id="UP000037035"/>
    </source>
</evidence>
<dbReference type="Proteomes" id="UP000037035">
    <property type="component" value="Unassembled WGS sequence"/>
</dbReference>
<dbReference type="PANTHER" id="PTHR46564:SF1">
    <property type="entry name" value="TRANSPOSASE"/>
    <property type="match status" value="1"/>
</dbReference>
<name>A0A0L6UWN9_9BASI</name>
<proteinExistence type="predicted"/>
<comment type="caution">
    <text evidence="1">The sequence shown here is derived from an EMBL/GenBank/DDBJ whole genome shotgun (WGS) entry which is preliminary data.</text>
</comment>
<sequence length="191" mass="22262">MKHRTTWSSIPGQNMSPTIQTRPMVFMQYYPLNKVTAIQMKLQGNSHNSIQQSLGKQISEKSFNQWVLLYQHTQRVLLNPYKYKALEQPRNLKSDYHEFMIQLNGKMSLVHYSAWKTFTITLIKLLITLKKAMELYPTNLLIFKDDPLRIFSQSEWGTPSRRSQALVLTDDTKYGHMPLSLQKKTCSTACS</sequence>
<protein>
    <submittedName>
        <fullName evidence="1">Uncharacterized protein</fullName>
    </submittedName>
</protein>
<keyword evidence="2" id="KW-1185">Reference proteome</keyword>
<organism evidence="1 2">
    <name type="scientific">Puccinia sorghi</name>
    <dbReference type="NCBI Taxonomy" id="27349"/>
    <lineage>
        <taxon>Eukaryota</taxon>
        <taxon>Fungi</taxon>
        <taxon>Dikarya</taxon>
        <taxon>Basidiomycota</taxon>
        <taxon>Pucciniomycotina</taxon>
        <taxon>Pucciniomycetes</taxon>
        <taxon>Pucciniales</taxon>
        <taxon>Pucciniaceae</taxon>
        <taxon>Puccinia</taxon>
    </lineage>
</organism>
<reference evidence="1 2" key="1">
    <citation type="submission" date="2015-08" db="EMBL/GenBank/DDBJ databases">
        <title>Next Generation Sequencing and Analysis of the Genome of Puccinia sorghi L Schw, the Causal Agent of Maize Common Rust.</title>
        <authorList>
            <person name="Rochi L."/>
            <person name="Burguener G."/>
            <person name="Darino M."/>
            <person name="Turjanski A."/>
            <person name="Kreff E."/>
            <person name="Dieguez M.J."/>
            <person name="Sacco F."/>
        </authorList>
    </citation>
    <scope>NUCLEOTIDE SEQUENCE [LARGE SCALE GENOMIC DNA]</scope>
    <source>
        <strain evidence="1 2">RO10H11247</strain>
    </source>
</reference>
<dbReference type="PANTHER" id="PTHR46564">
    <property type="entry name" value="TRANSPOSASE"/>
    <property type="match status" value="1"/>
</dbReference>
<dbReference type="STRING" id="27349.A0A0L6UWN9"/>
<dbReference type="EMBL" id="LAVV01008646">
    <property type="protein sequence ID" value="KNZ52280.1"/>
    <property type="molecule type" value="Genomic_DNA"/>
</dbReference>